<dbReference type="Proteomes" id="UP000283958">
    <property type="component" value="Unassembled WGS sequence"/>
</dbReference>
<dbReference type="EMBL" id="JAQKEI010000004">
    <property type="protein sequence ID" value="MDB0850699.1"/>
    <property type="molecule type" value="Genomic_DNA"/>
</dbReference>
<evidence type="ECO:0000313" key="6">
    <source>
        <dbReference type="Proteomes" id="UP000283958"/>
    </source>
</evidence>
<dbReference type="Gene3D" id="3.40.50.2000">
    <property type="entry name" value="Glycogen Phosphorylase B"/>
    <property type="match status" value="2"/>
</dbReference>
<reference evidence="2" key="3">
    <citation type="submission" date="2022-01" db="EMBL/GenBank/DDBJ databases">
        <authorList>
            <person name="Mingchao X."/>
        </authorList>
    </citation>
    <scope>NUCLEOTIDE SEQUENCE</scope>
    <source>
        <strain evidence="2">Bv4372</strain>
    </source>
</reference>
<dbReference type="EMBL" id="JABDSI010000123">
    <property type="protein sequence ID" value="NMW41062.1"/>
    <property type="molecule type" value="Genomic_DNA"/>
</dbReference>
<dbReference type="InterPro" id="IPR050194">
    <property type="entry name" value="Glycosyltransferase_grp1"/>
</dbReference>
<dbReference type="Pfam" id="PF00534">
    <property type="entry name" value="Glycos_transf_1"/>
    <property type="match status" value="1"/>
</dbReference>
<sequence>MRILFIGESYLPQLCGMTAVTRYLAEGLVSRGHKVGIATQSHFDNDKNVEILNGVEINRFRIRRNLLKYPVGELKLFIDFVLRSEYDVYIFECIGSLTSDILMPYIDKIRGLKILHTHGNWFKTMHPFVIRQNLKFTLGNTYNYLRLWFQNLYSYPKFIKAFDEVIILSSVSSDKEIVCENACKYEVLDNAADDIFFEEYNKVEPLNYPLQTKYNKYIISIANFQKVKNQMLMVRSYYESDLTDVSLVMIGSKKNDYYQLVADYVSKQSKKYPRKDVVMLTGVERKKIPNILKFASLYLVCSEKEEYSISLIEAMSLGIPFVSTNVGNAKMLPGGITVNLKTELSHGIDRVLGDEALYHKLSQEGREYANAHCREFIAVDNLLNIINNVKDGK</sequence>
<dbReference type="PANTHER" id="PTHR45947:SF3">
    <property type="entry name" value="SULFOQUINOVOSYL TRANSFERASE SQD2"/>
    <property type="match status" value="1"/>
</dbReference>
<evidence type="ECO:0000259" key="1">
    <source>
        <dbReference type="Pfam" id="PF00534"/>
    </source>
</evidence>
<reference evidence="4 7" key="2">
    <citation type="submission" date="2020-04" db="EMBL/GenBank/DDBJ databases">
        <title>A novel gut-associated lysogenic phage, Bacteroides phage BV01, alters the host transcriptome and bile acid metabolism in Bacteroides vulgatus.</title>
        <authorList>
            <person name="Campbell D.E."/>
            <person name="Ly L."/>
            <person name="Ridlon J.M."/>
            <person name="Hsiao A."/>
            <person name="Degnan P.H."/>
        </authorList>
    </citation>
    <scope>NUCLEOTIDE SEQUENCE [LARGE SCALE GENOMIC DNA]</scope>
    <source>
        <strain evidence="4 7">VPI-BV8526</strain>
    </source>
</reference>
<dbReference type="Proteomes" id="UP001210999">
    <property type="component" value="Unassembled WGS sequence"/>
</dbReference>
<dbReference type="RefSeq" id="WP_074783059.1">
    <property type="nucleotide sequence ID" value="NZ_CP103067.1"/>
</dbReference>
<comment type="caution">
    <text evidence="4">The sequence shown here is derived from an EMBL/GenBank/DDBJ whole genome shotgun (WGS) entry which is preliminary data.</text>
</comment>
<feature type="domain" description="Glycosyl transferase family 1" evidence="1">
    <location>
        <begin position="215"/>
        <end position="367"/>
    </location>
</feature>
<evidence type="ECO:0000313" key="2">
    <source>
        <dbReference type="EMBL" id="MCG0342624.1"/>
    </source>
</evidence>
<dbReference type="Proteomes" id="UP001201179">
    <property type="component" value="Unassembled WGS sequence"/>
</dbReference>
<protein>
    <submittedName>
        <fullName evidence="4 5">Glycosyltransferase</fullName>
    </submittedName>
</protein>
<keyword evidence="4" id="KW-0808">Transferase</keyword>
<evidence type="ECO:0000313" key="5">
    <source>
        <dbReference type="EMBL" id="RHJ74090.1"/>
    </source>
</evidence>
<reference evidence="3" key="4">
    <citation type="submission" date="2023-01" db="EMBL/GenBank/DDBJ databases">
        <title>Human gut microbiome strain richness.</title>
        <authorList>
            <person name="Chen-Liaw A."/>
        </authorList>
    </citation>
    <scope>NUCLEOTIDE SEQUENCE</scope>
    <source>
        <strain evidence="3">H9_m1001271B151109d0_201107</strain>
    </source>
</reference>
<evidence type="ECO:0000313" key="7">
    <source>
        <dbReference type="Proteomes" id="UP000583639"/>
    </source>
</evidence>
<reference evidence="5 6" key="1">
    <citation type="submission" date="2018-08" db="EMBL/GenBank/DDBJ databases">
        <title>A genome reference for cultivated species of the human gut microbiota.</title>
        <authorList>
            <person name="Zou Y."/>
            <person name="Xue W."/>
            <person name="Luo G."/>
        </authorList>
    </citation>
    <scope>NUCLEOTIDE SEQUENCE [LARGE SCALE GENOMIC DNA]</scope>
    <source>
        <strain evidence="5 6">AM09-18</strain>
    </source>
</reference>
<evidence type="ECO:0000313" key="4">
    <source>
        <dbReference type="EMBL" id="NMW41062.1"/>
    </source>
</evidence>
<accession>A0A1H7F2M0</accession>
<dbReference type="EMBL" id="JAKKWZ010000089">
    <property type="protein sequence ID" value="MCG0342624.1"/>
    <property type="molecule type" value="Genomic_DNA"/>
</dbReference>
<evidence type="ECO:0000313" key="3">
    <source>
        <dbReference type="EMBL" id="MDB0850699.1"/>
    </source>
</evidence>
<dbReference type="Proteomes" id="UP000583639">
    <property type="component" value="Unassembled WGS sequence"/>
</dbReference>
<proteinExistence type="predicted"/>
<name>A0A1H7F2M0_PHOVU</name>
<gene>
    <name evidence="5" type="ORF">DW105_15605</name>
    <name evidence="4" type="ORF">HKQ55_13200</name>
    <name evidence="2" type="ORF">L4X52_22035</name>
    <name evidence="3" type="ORF">PL594_04140</name>
</gene>
<dbReference type="GO" id="GO:0016757">
    <property type="term" value="F:glycosyltransferase activity"/>
    <property type="evidence" value="ECO:0007669"/>
    <property type="project" value="InterPro"/>
</dbReference>
<dbReference type="InterPro" id="IPR001296">
    <property type="entry name" value="Glyco_trans_1"/>
</dbReference>
<dbReference type="EMBL" id="QRMN01000042">
    <property type="protein sequence ID" value="RHJ74090.1"/>
    <property type="molecule type" value="Genomic_DNA"/>
</dbReference>
<dbReference type="CDD" id="cd03801">
    <property type="entry name" value="GT4_PimA-like"/>
    <property type="match status" value="1"/>
</dbReference>
<dbReference type="AlphaFoldDB" id="A0A1H7F2M0"/>
<dbReference type="SUPFAM" id="SSF53756">
    <property type="entry name" value="UDP-Glycosyltransferase/glycogen phosphorylase"/>
    <property type="match status" value="1"/>
</dbReference>
<dbReference type="PANTHER" id="PTHR45947">
    <property type="entry name" value="SULFOQUINOVOSYL TRANSFERASE SQD2"/>
    <property type="match status" value="1"/>
</dbReference>
<organism evidence="4 7">
    <name type="scientific">Phocaeicola vulgatus</name>
    <name type="common">Bacteroides vulgatus</name>
    <dbReference type="NCBI Taxonomy" id="821"/>
    <lineage>
        <taxon>Bacteria</taxon>
        <taxon>Pseudomonadati</taxon>
        <taxon>Bacteroidota</taxon>
        <taxon>Bacteroidia</taxon>
        <taxon>Bacteroidales</taxon>
        <taxon>Bacteroidaceae</taxon>
        <taxon>Phocaeicola</taxon>
    </lineage>
</organism>